<dbReference type="Proteomes" id="UP001732700">
    <property type="component" value="Chromosome 1A"/>
</dbReference>
<sequence length="160" mass="17025">MGWPGYVTPPIFVVLATIAYTTVAVAGCLGLATAAGVANAAAFMALTAICLATYAAAASPDPGMVLPAYLPDAEDAEIPVHKVKCKDHHCIWINNSVGHENYKIFLVFVLYALIACFYSMILIVGCFLHSAPKAEQLGSSIVSTLGMFFQVTSMLHIRTK</sequence>
<evidence type="ECO:0000313" key="2">
    <source>
        <dbReference type="Proteomes" id="UP001732700"/>
    </source>
</evidence>
<organism evidence="1 2">
    <name type="scientific">Avena sativa</name>
    <name type="common">Oat</name>
    <dbReference type="NCBI Taxonomy" id="4498"/>
    <lineage>
        <taxon>Eukaryota</taxon>
        <taxon>Viridiplantae</taxon>
        <taxon>Streptophyta</taxon>
        <taxon>Embryophyta</taxon>
        <taxon>Tracheophyta</taxon>
        <taxon>Spermatophyta</taxon>
        <taxon>Magnoliopsida</taxon>
        <taxon>Liliopsida</taxon>
        <taxon>Poales</taxon>
        <taxon>Poaceae</taxon>
        <taxon>BOP clade</taxon>
        <taxon>Pooideae</taxon>
        <taxon>Poodae</taxon>
        <taxon>Poeae</taxon>
        <taxon>Poeae Chloroplast Group 1 (Aveneae type)</taxon>
        <taxon>Aveninae</taxon>
        <taxon>Avena</taxon>
    </lineage>
</organism>
<evidence type="ECO:0000313" key="1">
    <source>
        <dbReference type="EnsemblPlants" id="AVESA.00010b.r2.1AG0031250.1.CDS"/>
    </source>
</evidence>
<dbReference type="EnsemblPlants" id="AVESA.00010b.r2.1AG0031250.1">
    <property type="protein sequence ID" value="AVESA.00010b.r2.1AG0031250.1.CDS"/>
    <property type="gene ID" value="AVESA.00010b.r2.1AG0031250"/>
</dbReference>
<reference evidence="1" key="2">
    <citation type="submission" date="2025-09" db="UniProtKB">
        <authorList>
            <consortium name="EnsemblPlants"/>
        </authorList>
    </citation>
    <scope>IDENTIFICATION</scope>
</reference>
<proteinExistence type="predicted"/>
<name>A0ACD5TCR5_AVESA</name>
<keyword evidence="2" id="KW-1185">Reference proteome</keyword>
<reference evidence="1" key="1">
    <citation type="submission" date="2021-05" db="EMBL/GenBank/DDBJ databases">
        <authorList>
            <person name="Scholz U."/>
            <person name="Mascher M."/>
            <person name="Fiebig A."/>
        </authorList>
    </citation>
    <scope>NUCLEOTIDE SEQUENCE [LARGE SCALE GENOMIC DNA]</scope>
</reference>
<accession>A0ACD5TCR5</accession>
<protein>
    <submittedName>
        <fullName evidence="1">Uncharacterized protein</fullName>
    </submittedName>
</protein>